<gene>
    <name evidence="2" type="ORF">NPE20_12985</name>
</gene>
<dbReference type="EMBL" id="JANHOH010000002">
    <property type="protein sequence ID" value="MCQ6958882.1"/>
    <property type="molecule type" value="Genomic_DNA"/>
</dbReference>
<dbReference type="Proteomes" id="UP001204376">
    <property type="component" value="Unassembled WGS sequence"/>
</dbReference>
<organism evidence="2 3">
    <name type="scientific">Mucilaginibacter aquariorum</name>
    <dbReference type="NCBI Taxonomy" id="2967225"/>
    <lineage>
        <taxon>Bacteria</taxon>
        <taxon>Pseudomonadati</taxon>
        <taxon>Bacteroidota</taxon>
        <taxon>Sphingobacteriia</taxon>
        <taxon>Sphingobacteriales</taxon>
        <taxon>Sphingobacteriaceae</taxon>
        <taxon>Mucilaginibacter</taxon>
    </lineage>
</organism>
<keyword evidence="1" id="KW-1133">Transmembrane helix</keyword>
<evidence type="ECO:0000256" key="1">
    <source>
        <dbReference type="SAM" id="Phobius"/>
    </source>
</evidence>
<name>A0ABT1T2Y6_9SPHI</name>
<dbReference type="RefSeq" id="WP_256539077.1">
    <property type="nucleotide sequence ID" value="NZ_JANHOH010000002.1"/>
</dbReference>
<evidence type="ECO:0008006" key="4">
    <source>
        <dbReference type="Google" id="ProtNLM"/>
    </source>
</evidence>
<feature type="transmembrane region" description="Helical" evidence="1">
    <location>
        <begin position="92"/>
        <end position="111"/>
    </location>
</feature>
<feature type="transmembrane region" description="Helical" evidence="1">
    <location>
        <begin position="68"/>
        <end position="86"/>
    </location>
</feature>
<evidence type="ECO:0000313" key="2">
    <source>
        <dbReference type="EMBL" id="MCQ6958882.1"/>
    </source>
</evidence>
<sequence length="116" mass="12804">MIRNILSVIAGYLIFAVSSVLLFTLTSHKPHAEASTAFKITTIVYGVFFSAIAGFVVQLIARQKTLTLNYILALVIFLFAAISLITATGTHWTQLFAMFIFAPVSIFGGYLKRRKV</sequence>
<evidence type="ECO:0000313" key="3">
    <source>
        <dbReference type="Proteomes" id="UP001204376"/>
    </source>
</evidence>
<reference evidence="2 3" key="1">
    <citation type="submission" date="2022-07" db="EMBL/GenBank/DDBJ databases">
        <title>Mucilaginibacter sp. JC4.</title>
        <authorList>
            <person name="Le V."/>
            <person name="Ko S.-R."/>
            <person name="Ahn C.-Y."/>
            <person name="Oh H.-M."/>
        </authorList>
    </citation>
    <scope>NUCLEOTIDE SEQUENCE [LARGE SCALE GENOMIC DNA]</scope>
    <source>
        <strain evidence="2 3">JC4</strain>
    </source>
</reference>
<feature type="transmembrane region" description="Helical" evidence="1">
    <location>
        <begin position="37"/>
        <end position="61"/>
    </location>
</feature>
<accession>A0ABT1T2Y6</accession>
<comment type="caution">
    <text evidence="2">The sequence shown here is derived from an EMBL/GenBank/DDBJ whole genome shotgun (WGS) entry which is preliminary data.</text>
</comment>
<feature type="transmembrane region" description="Helical" evidence="1">
    <location>
        <begin position="5"/>
        <end position="25"/>
    </location>
</feature>
<proteinExistence type="predicted"/>
<keyword evidence="3" id="KW-1185">Reference proteome</keyword>
<protein>
    <recommendedName>
        <fullName evidence="4">TIGR04086 family membrane protein</fullName>
    </recommendedName>
</protein>
<keyword evidence="1" id="KW-0472">Membrane</keyword>
<keyword evidence="1" id="KW-0812">Transmembrane</keyword>